<dbReference type="AlphaFoldDB" id="X1KPQ1"/>
<name>X1KPQ1_9ZZZZ</name>
<proteinExistence type="predicted"/>
<reference evidence="1" key="1">
    <citation type="journal article" date="2014" name="Front. Microbiol.">
        <title>High frequency of phylogenetically diverse reductive dehalogenase-homologous genes in deep subseafloor sedimentary metagenomes.</title>
        <authorList>
            <person name="Kawai M."/>
            <person name="Futagami T."/>
            <person name="Toyoda A."/>
            <person name="Takaki Y."/>
            <person name="Nishi S."/>
            <person name="Hori S."/>
            <person name="Arai W."/>
            <person name="Tsubouchi T."/>
            <person name="Morono Y."/>
            <person name="Uchiyama I."/>
            <person name="Ito T."/>
            <person name="Fujiyama A."/>
            <person name="Inagaki F."/>
            <person name="Takami H."/>
        </authorList>
    </citation>
    <scope>NUCLEOTIDE SEQUENCE</scope>
    <source>
        <strain evidence="1">Expedition CK06-06</strain>
    </source>
</reference>
<gene>
    <name evidence="1" type="ORF">S06H3_06911</name>
</gene>
<evidence type="ECO:0000313" key="1">
    <source>
        <dbReference type="EMBL" id="GAH95605.1"/>
    </source>
</evidence>
<organism evidence="1">
    <name type="scientific">marine sediment metagenome</name>
    <dbReference type="NCBI Taxonomy" id="412755"/>
    <lineage>
        <taxon>unclassified sequences</taxon>
        <taxon>metagenomes</taxon>
        <taxon>ecological metagenomes</taxon>
    </lineage>
</organism>
<dbReference type="EMBL" id="BARV01002741">
    <property type="protein sequence ID" value="GAH95605.1"/>
    <property type="molecule type" value="Genomic_DNA"/>
</dbReference>
<protein>
    <submittedName>
        <fullName evidence="1">Uncharacterized protein</fullName>
    </submittedName>
</protein>
<comment type="caution">
    <text evidence="1">The sequence shown here is derived from an EMBL/GenBank/DDBJ whole genome shotgun (WGS) entry which is preliminary data.</text>
</comment>
<accession>X1KPQ1</accession>
<sequence>MQIKRRYLLLVLALVGTTSTIAMAQLYIEMNTAIPLSSEGPAILLTDLEDVQVTILSGLTLYIGEKGLQKFNLVNVYPGDLTVMLNITAISDGYTWGTDVFGIAPNGSGLVPIDFNTEILIPEGEYILCSKSITNVDAEIGEDGTADIHIIVEAT</sequence>